<proteinExistence type="predicted"/>
<organism evidence="2 3">
    <name type="scientific">Caerostris darwini</name>
    <dbReference type="NCBI Taxonomy" id="1538125"/>
    <lineage>
        <taxon>Eukaryota</taxon>
        <taxon>Metazoa</taxon>
        <taxon>Ecdysozoa</taxon>
        <taxon>Arthropoda</taxon>
        <taxon>Chelicerata</taxon>
        <taxon>Arachnida</taxon>
        <taxon>Araneae</taxon>
        <taxon>Araneomorphae</taxon>
        <taxon>Entelegynae</taxon>
        <taxon>Araneoidea</taxon>
        <taxon>Araneidae</taxon>
        <taxon>Caerostris</taxon>
    </lineage>
</organism>
<dbReference type="GO" id="GO:0015918">
    <property type="term" value="P:sterol transport"/>
    <property type="evidence" value="ECO:0007669"/>
    <property type="project" value="TreeGrafter"/>
</dbReference>
<dbReference type="GO" id="GO:0030299">
    <property type="term" value="P:intestinal cholesterol absorption"/>
    <property type="evidence" value="ECO:0007669"/>
    <property type="project" value="TreeGrafter"/>
</dbReference>
<sequence>MVMSNVECRDHCVMRGNCEIDDVTYLNRPCVYNGDPVTLKDQYAIKFLKEVCPTLETGGDFNVCCDADQVSIFQESFDALAVLFKRCPSCYHNLANLFCNLICSPRQNQFLKVTDFKTDGENKTVTEISYYITEAFAQGLFKSCKNVKLSFTKEKAIGISCGSHIRDCTPHLWLAYMGGHDPSPYQINFYFEKNDFVMINEEAFYPMNKTIVPCSRAVRPHGPACSRMDCPRRHH</sequence>
<dbReference type="InterPro" id="IPR032190">
    <property type="entry name" value="NPC1_N"/>
</dbReference>
<dbReference type="GO" id="GO:0015485">
    <property type="term" value="F:cholesterol binding"/>
    <property type="evidence" value="ECO:0007669"/>
    <property type="project" value="TreeGrafter"/>
</dbReference>
<dbReference type="GO" id="GO:0005886">
    <property type="term" value="C:plasma membrane"/>
    <property type="evidence" value="ECO:0007669"/>
    <property type="project" value="TreeGrafter"/>
</dbReference>
<evidence type="ECO:0000313" key="2">
    <source>
        <dbReference type="EMBL" id="GIX82803.1"/>
    </source>
</evidence>
<reference evidence="2 3" key="1">
    <citation type="submission" date="2021-06" db="EMBL/GenBank/DDBJ databases">
        <title>Caerostris darwini draft genome.</title>
        <authorList>
            <person name="Kono N."/>
            <person name="Arakawa K."/>
        </authorList>
    </citation>
    <scope>NUCLEOTIDE SEQUENCE [LARGE SCALE GENOMIC DNA]</scope>
</reference>
<dbReference type="AlphaFoldDB" id="A0AAV4NG23"/>
<dbReference type="Proteomes" id="UP001054837">
    <property type="component" value="Unassembled WGS sequence"/>
</dbReference>
<comment type="caution">
    <text evidence="2">The sequence shown here is derived from an EMBL/GenBank/DDBJ whole genome shotgun (WGS) entry which is preliminary data.</text>
</comment>
<evidence type="ECO:0000313" key="3">
    <source>
        <dbReference type="Proteomes" id="UP001054837"/>
    </source>
</evidence>
<evidence type="ECO:0000259" key="1">
    <source>
        <dbReference type="Pfam" id="PF16414"/>
    </source>
</evidence>
<dbReference type="PANTHER" id="PTHR45727:SF2">
    <property type="entry name" value="NPC INTRACELLULAR CHOLESTEROL TRANSPORTER 1"/>
    <property type="match status" value="1"/>
</dbReference>
<feature type="domain" description="Niemann-Pick C1 N-terminal" evidence="1">
    <location>
        <begin position="10"/>
        <end position="232"/>
    </location>
</feature>
<dbReference type="PANTHER" id="PTHR45727">
    <property type="entry name" value="NPC INTRACELLULAR CHOLESTEROL TRANSPORTER 1"/>
    <property type="match status" value="1"/>
</dbReference>
<gene>
    <name evidence="2" type="primary">NPC1</name>
    <name evidence="2" type="ORF">CDAR_377891</name>
</gene>
<protein>
    <submittedName>
        <fullName evidence="2">NPC intracellular cholesterol transporter 1</fullName>
    </submittedName>
</protein>
<dbReference type="Pfam" id="PF16414">
    <property type="entry name" value="NPC1_N"/>
    <property type="match status" value="1"/>
</dbReference>
<dbReference type="EMBL" id="BPLQ01001550">
    <property type="protein sequence ID" value="GIX82803.1"/>
    <property type="molecule type" value="Genomic_DNA"/>
</dbReference>
<accession>A0AAV4NG23</accession>
<dbReference type="GO" id="GO:0042632">
    <property type="term" value="P:cholesterol homeostasis"/>
    <property type="evidence" value="ECO:0007669"/>
    <property type="project" value="TreeGrafter"/>
</dbReference>
<name>A0AAV4NG23_9ARAC</name>
<keyword evidence="3" id="KW-1185">Reference proteome</keyword>